<organism evidence="2 3">
    <name type="scientific">Septoria linicola</name>
    <dbReference type="NCBI Taxonomy" id="215465"/>
    <lineage>
        <taxon>Eukaryota</taxon>
        <taxon>Fungi</taxon>
        <taxon>Dikarya</taxon>
        <taxon>Ascomycota</taxon>
        <taxon>Pezizomycotina</taxon>
        <taxon>Dothideomycetes</taxon>
        <taxon>Dothideomycetidae</taxon>
        <taxon>Mycosphaerellales</taxon>
        <taxon>Mycosphaerellaceae</taxon>
        <taxon>Septoria</taxon>
    </lineage>
</organism>
<dbReference type="AlphaFoldDB" id="A0A9Q9EN82"/>
<gene>
    <name evidence="2" type="ORF">Slin15195_G096130</name>
</gene>
<reference evidence="2" key="1">
    <citation type="submission" date="2022-06" db="EMBL/GenBank/DDBJ databases">
        <title>Complete genome sequences of two strains of the flax pathogen Septoria linicola.</title>
        <authorList>
            <person name="Lapalu N."/>
            <person name="Simon A."/>
            <person name="Demenou B."/>
            <person name="Paumier D."/>
            <person name="Guillot M.-P."/>
            <person name="Gout L."/>
            <person name="Valade R."/>
        </authorList>
    </citation>
    <scope>NUCLEOTIDE SEQUENCE</scope>
    <source>
        <strain evidence="2">SE15195</strain>
    </source>
</reference>
<evidence type="ECO:0000313" key="3">
    <source>
        <dbReference type="Proteomes" id="UP001056384"/>
    </source>
</evidence>
<name>A0A9Q9EN82_9PEZI</name>
<dbReference type="Proteomes" id="UP001056384">
    <property type="component" value="Chromosome 8"/>
</dbReference>
<accession>A0A9Q9EN82</accession>
<keyword evidence="3" id="KW-1185">Reference proteome</keyword>
<proteinExistence type="predicted"/>
<feature type="region of interest" description="Disordered" evidence="1">
    <location>
        <begin position="281"/>
        <end position="316"/>
    </location>
</feature>
<sequence length="507" mass="54802">MQKYYEKIRNQKELVVAAAKIKDGAGKAFSLSNILAPAYRQQASVFYDRMEREARERYEGFMPGSFTQGGQAPDAPRKYGRLSQGEQERSWDSHFTIIIYDLLRPLHSRVCLTTLLEDRDRKRFLKTAVRNHIINGYRKDILARIGTHLAKTKQYPTTTGLRGQALSKSIIASKSADEYHKILALDKWFPALDLGFALLTQVFLGQYTNTLNSAIERLKTPMRPYTLNDSLFRPNDSGKSAGTVQLDVEEKAKAARKSVKESNVDPLVAAFTGVGRADRVDNGDGSTWKPDSDKQKVLPSIAQQRWSSRGGKTVEVDETDEAEHIIAEWLRGNHDYGCISTSSRPPPPASSVAKPSASASTAASPAAAKVRSPSGPPLSASAAIFMSSAKASTAPACPRSASATKFLASAKTPASSTAAKLQALPDIPLSASSAAMSLAPAITASSPSAVQTPMAMSAQPSAASASPSALGDDLTKLDRAEVVTRIHNMKPHERIVAYKLFPIEVQA</sequence>
<evidence type="ECO:0000313" key="2">
    <source>
        <dbReference type="EMBL" id="USW56294.1"/>
    </source>
</evidence>
<feature type="region of interest" description="Disordered" evidence="1">
    <location>
        <begin position="61"/>
        <end position="85"/>
    </location>
</feature>
<protein>
    <submittedName>
        <fullName evidence="2">Uncharacterized protein</fullName>
    </submittedName>
</protein>
<dbReference type="EMBL" id="CP099425">
    <property type="protein sequence ID" value="USW56294.1"/>
    <property type="molecule type" value="Genomic_DNA"/>
</dbReference>
<feature type="region of interest" description="Disordered" evidence="1">
    <location>
        <begin position="338"/>
        <end position="357"/>
    </location>
</feature>
<evidence type="ECO:0000256" key="1">
    <source>
        <dbReference type="SAM" id="MobiDB-lite"/>
    </source>
</evidence>